<dbReference type="EMBL" id="JAPDMZ010000029">
    <property type="protein sequence ID" value="KAK0555281.1"/>
    <property type="molecule type" value="Genomic_DNA"/>
</dbReference>
<dbReference type="PANTHER" id="PTHR46077:SF1">
    <property type="entry name" value="TOP1 BINDING ARGININE_SERINE RICH PROTEIN, E3 UBIQUITIN LIGASE"/>
    <property type="match status" value="1"/>
</dbReference>
<feature type="compositionally biased region" description="Basic and acidic residues" evidence="10">
    <location>
        <begin position="368"/>
        <end position="377"/>
    </location>
</feature>
<dbReference type="AlphaFoldDB" id="A0AAN6JSQ7"/>
<evidence type="ECO:0000256" key="7">
    <source>
        <dbReference type="ARBA" id="ARBA00023015"/>
    </source>
</evidence>
<evidence type="ECO:0000256" key="5">
    <source>
        <dbReference type="ARBA" id="ARBA00022771"/>
    </source>
</evidence>
<protein>
    <recommendedName>
        <fullName evidence="2">RING-type E3 ubiquitin transferase</fullName>
        <ecNumber evidence="2">2.3.2.27</ecNumber>
    </recommendedName>
</protein>
<comment type="caution">
    <text evidence="12">The sequence shown here is derived from an EMBL/GenBank/DDBJ whole genome shotgun (WGS) entry which is preliminary data.</text>
</comment>
<feature type="region of interest" description="Disordered" evidence="10">
    <location>
        <begin position="474"/>
        <end position="493"/>
    </location>
</feature>
<evidence type="ECO:0000256" key="8">
    <source>
        <dbReference type="ARBA" id="ARBA00023163"/>
    </source>
</evidence>
<feature type="region of interest" description="Disordered" evidence="10">
    <location>
        <begin position="1"/>
        <end position="27"/>
    </location>
</feature>
<dbReference type="Proteomes" id="UP001176517">
    <property type="component" value="Unassembled WGS sequence"/>
</dbReference>
<evidence type="ECO:0000256" key="4">
    <source>
        <dbReference type="ARBA" id="ARBA00022723"/>
    </source>
</evidence>
<keyword evidence="6" id="KW-0862">Zinc</keyword>
<organism evidence="12 13">
    <name type="scientific">Tilletia horrida</name>
    <dbReference type="NCBI Taxonomy" id="155126"/>
    <lineage>
        <taxon>Eukaryota</taxon>
        <taxon>Fungi</taxon>
        <taxon>Dikarya</taxon>
        <taxon>Basidiomycota</taxon>
        <taxon>Ustilaginomycotina</taxon>
        <taxon>Exobasidiomycetes</taxon>
        <taxon>Tilletiales</taxon>
        <taxon>Tilletiaceae</taxon>
        <taxon>Tilletia</taxon>
    </lineage>
</organism>
<evidence type="ECO:0000313" key="13">
    <source>
        <dbReference type="Proteomes" id="UP001176517"/>
    </source>
</evidence>
<keyword evidence="8" id="KW-0804">Transcription</keyword>
<dbReference type="GO" id="GO:0006513">
    <property type="term" value="P:protein monoubiquitination"/>
    <property type="evidence" value="ECO:0007669"/>
    <property type="project" value="TreeGrafter"/>
</dbReference>
<reference evidence="12" key="1">
    <citation type="journal article" date="2023" name="PhytoFront">
        <title>Draft Genome Resources of Seven Strains of Tilletia horrida, Causal Agent of Kernel Smut of Rice.</title>
        <authorList>
            <person name="Khanal S."/>
            <person name="Antony Babu S."/>
            <person name="Zhou X.G."/>
        </authorList>
    </citation>
    <scope>NUCLEOTIDE SEQUENCE</scope>
    <source>
        <strain evidence="12">TX6</strain>
    </source>
</reference>
<keyword evidence="5 9" id="KW-0863">Zinc-finger</keyword>
<evidence type="ECO:0000256" key="1">
    <source>
        <dbReference type="ARBA" id="ARBA00000900"/>
    </source>
</evidence>
<evidence type="ECO:0000313" key="12">
    <source>
        <dbReference type="EMBL" id="KAK0555281.1"/>
    </source>
</evidence>
<dbReference type="Gene3D" id="3.30.40.10">
    <property type="entry name" value="Zinc/RING finger domain, C3HC4 (zinc finger)"/>
    <property type="match status" value="1"/>
</dbReference>
<dbReference type="SMART" id="SM00184">
    <property type="entry name" value="RING"/>
    <property type="match status" value="1"/>
</dbReference>
<dbReference type="PANTHER" id="PTHR46077">
    <property type="entry name" value="E3 UBIQUITIN-PROTEIN LIGASE TOPORS"/>
    <property type="match status" value="1"/>
</dbReference>
<gene>
    <name evidence="12" type="ORF">OC846_001794</name>
</gene>
<evidence type="ECO:0000256" key="9">
    <source>
        <dbReference type="PROSITE-ProRule" id="PRU00175"/>
    </source>
</evidence>
<evidence type="ECO:0000259" key="11">
    <source>
        <dbReference type="PROSITE" id="PS50089"/>
    </source>
</evidence>
<keyword evidence="3" id="KW-0808">Transferase</keyword>
<proteinExistence type="predicted"/>
<sequence length="518" mass="58736">MADPKRRRLSKEGSYQGSSRDHIGAEEDDTEGKKQCIICLSEAVDPTLLPACSHDHWCFVCIVGWATLQQDDRDQSRPPASCPLCKTPIGPFVVHHLRGKHDASRYYLRPPSTATDIVTKREFRIRHRIRSTSSHRSSTQPDPEESLERTLAFRSQIYKHLVFSKHVASNRFTNWRPLPPPSSFRNEISRSSQPNLVGVSNWSPAKLQSRALAFLRRELLLFPHLHMLDNNQLGRNSLYRERQQSAATPSVSFVITYILSLVQTLDLRSDTMARLLAEFLCTGSDWAAAELFAHELTNWLRSPYRRLEDWDRSEFLQYDFAGVPSVKPRSSSSTNRSRSRNQDRPLAPGLPSPRPLPSESDEVSLDQDPQKRQQDRRIEVRDLRASLLQRLEAERELAQKHLAARLAQDVKSAEDMNCSEAQPLTTLEDHGGECSESVVDTEKEARLRVILQQRMAERRQAPAEVIVDDASHQTGVHEATTDSVPEPGPNSSIPAEAREAALRDLLRGRRSNFIAQNA</sequence>
<dbReference type="InterPro" id="IPR001841">
    <property type="entry name" value="Znf_RING"/>
</dbReference>
<dbReference type="Pfam" id="PF00097">
    <property type="entry name" value="zf-C3HC4"/>
    <property type="match status" value="1"/>
</dbReference>
<feature type="region of interest" description="Disordered" evidence="10">
    <location>
        <begin position="324"/>
        <end position="377"/>
    </location>
</feature>
<dbReference type="GO" id="GO:0061630">
    <property type="term" value="F:ubiquitin protein ligase activity"/>
    <property type="evidence" value="ECO:0007669"/>
    <property type="project" value="UniProtKB-EC"/>
</dbReference>
<dbReference type="InterPro" id="IPR013083">
    <property type="entry name" value="Znf_RING/FYVE/PHD"/>
</dbReference>
<evidence type="ECO:0000256" key="6">
    <source>
        <dbReference type="ARBA" id="ARBA00022833"/>
    </source>
</evidence>
<dbReference type="GO" id="GO:0000209">
    <property type="term" value="P:protein polyubiquitination"/>
    <property type="evidence" value="ECO:0007669"/>
    <property type="project" value="TreeGrafter"/>
</dbReference>
<name>A0AAN6JSQ7_9BASI</name>
<evidence type="ECO:0000256" key="3">
    <source>
        <dbReference type="ARBA" id="ARBA00022679"/>
    </source>
</evidence>
<comment type="catalytic activity">
    <reaction evidence="1">
        <text>S-ubiquitinyl-[E2 ubiquitin-conjugating enzyme]-L-cysteine + [acceptor protein]-L-lysine = [E2 ubiquitin-conjugating enzyme]-L-cysteine + N(6)-ubiquitinyl-[acceptor protein]-L-lysine.</text>
        <dbReference type="EC" id="2.3.2.27"/>
    </reaction>
</comment>
<feature type="domain" description="RING-type" evidence="11">
    <location>
        <begin position="36"/>
        <end position="86"/>
    </location>
</feature>
<dbReference type="EC" id="2.3.2.27" evidence="2"/>
<evidence type="ECO:0000256" key="10">
    <source>
        <dbReference type="SAM" id="MobiDB-lite"/>
    </source>
</evidence>
<accession>A0AAN6JSQ7</accession>
<keyword evidence="4" id="KW-0479">Metal-binding</keyword>
<keyword evidence="7" id="KW-0805">Transcription regulation</keyword>
<dbReference type="SUPFAM" id="SSF57850">
    <property type="entry name" value="RING/U-box"/>
    <property type="match status" value="1"/>
</dbReference>
<dbReference type="PROSITE" id="PS50089">
    <property type="entry name" value="ZF_RING_2"/>
    <property type="match status" value="1"/>
</dbReference>
<evidence type="ECO:0000256" key="2">
    <source>
        <dbReference type="ARBA" id="ARBA00012483"/>
    </source>
</evidence>
<dbReference type="GO" id="GO:0008270">
    <property type="term" value="F:zinc ion binding"/>
    <property type="evidence" value="ECO:0007669"/>
    <property type="project" value="UniProtKB-KW"/>
</dbReference>
<keyword evidence="13" id="KW-1185">Reference proteome</keyword>
<dbReference type="InterPro" id="IPR018957">
    <property type="entry name" value="Znf_C3HC4_RING-type"/>
</dbReference>